<evidence type="ECO:0000313" key="3">
    <source>
        <dbReference type="Proteomes" id="UP000054538"/>
    </source>
</evidence>
<feature type="compositionally biased region" description="Polar residues" evidence="1">
    <location>
        <begin position="280"/>
        <end position="289"/>
    </location>
</feature>
<keyword evidence="3" id="KW-1185">Reference proteome</keyword>
<dbReference type="AlphaFoldDB" id="A0A0D0DWF5"/>
<evidence type="ECO:0000256" key="1">
    <source>
        <dbReference type="SAM" id="MobiDB-lite"/>
    </source>
</evidence>
<sequence>MQALPVVHAEGDARPTIPPADGAPAEGEGHSDVETMVTAPESVRAIESVASESFPLPTSANDSEKLLLGASATLVSSSVAGTTVQRANDVIAASGLQLDMTSPIPPVTSATFVDASSQRDQSASSPDIVPRLPIPILPVNDSTMIRLASQSSNHQDHAAIVGSGSGNPSTHAPIQFSKIRSGAFAPPAAVPIAAKEQTLAQVQSTATNPSPPIDVAEAVPRPAKADVAPTPVAAVAVETPVKKAAIIPPETTTFTPETATSSHDRHVSVPASSDHRSSLAAPSSRFSTASHKKRRSLFAKIKDIFDRDKSKERK</sequence>
<reference evidence="3" key="2">
    <citation type="submission" date="2015-01" db="EMBL/GenBank/DDBJ databases">
        <title>Evolutionary Origins and Diversification of the Mycorrhizal Mutualists.</title>
        <authorList>
            <consortium name="DOE Joint Genome Institute"/>
            <consortium name="Mycorrhizal Genomics Consortium"/>
            <person name="Kohler A."/>
            <person name="Kuo A."/>
            <person name="Nagy L.G."/>
            <person name="Floudas D."/>
            <person name="Copeland A."/>
            <person name="Barry K.W."/>
            <person name="Cichocki N."/>
            <person name="Veneault-Fourrey C."/>
            <person name="LaButti K."/>
            <person name="Lindquist E.A."/>
            <person name="Lipzen A."/>
            <person name="Lundell T."/>
            <person name="Morin E."/>
            <person name="Murat C."/>
            <person name="Riley R."/>
            <person name="Ohm R."/>
            <person name="Sun H."/>
            <person name="Tunlid A."/>
            <person name="Henrissat B."/>
            <person name="Grigoriev I.V."/>
            <person name="Hibbett D.S."/>
            <person name="Martin F."/>
        </authorList>
    </citation>
    <scope>NUCLEOTIDE SEQUENCE [LARGE SCALE GENOMIC DNA]</scope>
    <source>
        <strain evidence="3">Ve08.2h10</strain>
    </source>
</reference>
<accession>A0A0D0DWF5</accession>
<name>A0A0D0DWF5_9AGAM</name>
<feature type="compositionally biased region" description="Low complexity" evidence="1">
    <location>
        <begin position="250"/>
        <end position="260"/>
    </location>
</feature>
<reference evidence="2 3" key="1">
    <citation type="submission" date="2014-04" db="EMBL/GenBank/DDBJ databases">
        <authorList>
            <consortium name="DOE Joint Genome Institute"/>
            <person name="Kuo A."/>
            <person name="Kohler A."/>
            <person name="Jargeat P."/>
            <person name="Nagy L.G."/>
            <person name="Floudas D."/>
            <person name="Copeland A."/>
            <person name="Barry K.W."/>
            <person name="Cichocki N."/>
            <person name="Veneault-Fourrey C."/>
            <person name="LaButti K."/>
            <person name="Lindquist E.A."/>
            <person name="Lipzen A."/>
            <person name="Lundell T."/>
            <person name="Morin E."/>
            <person name="Murat C."/>
            <person name="Sun H."/>
            <person name="Tunlid A."/>
            <person name="Henrissat B."/>
            <person name="Grigoriev I.V."/>
            <person name="Hibbett D.S."/>
            <person name="Martin F."/>
            <person name="Nordberg H.P."/>
            <person name="Cantor M.N."/>
            <person name="Hua S.X."/>
        </authorList>
    </citation>
    <scope>NUCLEOTIDE SEQUENCE [LARGE SCALE GENOMIC DNA]</scope>
    <source>
        <strain evidence="2 3">Ve08.2h10</strain>
    </source>
</reference>
<proteinExistence type="predicted"/>
<dbReference type="EMBL" id="KN824852">
    <property type="protein sequence ID" value="KIK99688.1"/>
    <property type="molecule type" value="Genomic_DNA"/>
</dbReference>
<feature type="region of interest" description="Disordered" evidence="1">
    <location>
        <begin position="250"/>
        <end position="293"/>
    </location>
</feature>
<protein>
    <submittedName>
        <fullName evidence="2">Uncharacterized protein</fullName>
    </submittedName>
</protein>
<feature type="compositionally biased region" description="Basic and acidic residues" evidence="1">
    <location>
        <begin position="262"/>
        <end position="277"/>
    </location>
</feature>
<evidence type="ECO:0000313" key="2">
    <source>
        <dbReference type="EMBL" id="KIK99688.1"/>
    </source>
</evidence>
<dbReference type="Proteomes" id="UP000054538">
    <property type="component" value="Unassembled WGS sequence"/>
</dbReference>
<organism evidence="2 3">
    <name type="scientific">Paxillus rubicundulus Ve08.2h10</name>
    <dbReference type="NCBI Taxonomy" id="930991"/>
    <lineage>
        <taxon>Eukaryota</taxon>
        <taxon>Fungi</taxon>
        <taxon>Dikarya</taxon>
        <taxon>Basidiomycota</taxon>
        <taxon>Agaricomycotina</taxon>
        <taxon>Agaricomycetes</taxon>
        <taxon>Agaricomycetidae</taxon>
        <taxon>Boletales</taxon>
        <taxon>Paxilineae</taxon>
        <taxon>Paxillaceae</taxon>
        <taxon>Paxillus</taxon>
    </lineage>
</organism>
<dbReference type="OrthoDB" id="5873279at2759"/>
<gene>
    <name evidence="2" type="ORF">PAXRUDRAFT_784238</name>
</gene>
<dbReference type="InParanoid" id="A0A0D0DWF5"/>
<feature type="region of interest" description="Disordered" evidence="1">
    <location>
        <begin position="1"/>
        <end position="31"/>
    </location>
</feature>
<dbReference type="HOGENOM" id="CLU_885962_0_0_1"/>